<evidence type="ECO:0000256" key="6">
    <source>
        <dbReference type="RuleBase" id="RU003631"/>
    </source>
</evidence>
<dbReference type="InterPro" id="IPR023454">
    <property type="entry name" value="Ribosomal_uS2_arc"/>
</dbReference>
<dbReference type="AlphaFoldDB" id="A0A133UV45"/>
<reference evidence="7 8" key="1">
    <citation type="journal article" date="2016" name="Sci. Rep.">
        <title>Metabolic traits of an uncultured archaeal lineage -MSBL1- from brine pools of the Red Sea.</title>
        <authorList>
            <person name="Mwirichia R."/>
            <person name="Alam I."/>
            <person name="Rashid M."/>
            <person name="Vinu M."/>
            <person name="Ba-Alawi W."/>
            <person name="Anthony Kamau A."/>
            <person name="Kamanda Ngugi D."/>
            <person name="Goker M."/>
            <person name="Klenk H.P."/>
            <person name="Bajic V."/>
            <person name="Stingl U."/>
        </authorList>
    </citation>
    <scope>NUCLEOTIDE SEQUENCE [LARGE SCALE GENOMIC DNA]</scope>
    <source>
        <strain evidence="7">SCGC-AAA259I09</strain>
    </source>
</reference>
<dbReference type="PROSITE" id="PS00962">
    <property type="entry name" value="RIBOSOMAL_S2_1"/>
    <property type="match status" value="1"/>
</dbReference>
<comment type="caution">
    <text evidence="7">The sequence shown here is derived from an EMBL/GenBank/DDBJ whole genome shotgun (WGS) entry which is preliminary data.</text>
</comment>
<dbReference type="InterPro" id="IPR018130">
    <property type="entry name" value="Ribosomal_uS2_CS"/>
</dbReference>
<dbReference type="Gene3D" id="3.40.50.10490">
    <property type="entry name" value="Glucose-6-phosphate isomerase like protein, domain 1"/>
    <property type="match status" value="1"/>
</dbReference>
<dbReference type="PATRIC" id="fig|1698267.3.peg.117"/>
<dbReference type="GO" id="GO:0003735">
    <property type="term" value="F:structural constituent of ribosome"/>
    <property type="evidence" value="ECO:0007669"/>
    <property type="project" value="InterPro"/>
</dbReference>
<name>A0A133UV45_9EURY</name>
<dbReference type="SUPFAM" id="SSF52313">
    <property type="entry name" value="Ribosomal protein S2"/>
    <property type="match status" value="1"/>
</dbReference>
<dbReference type="InterPro" id="IPR001865">
    <property type="entry name" value="Ribosomal_uS2"/>
</dbReference>
<dbReference type="GO" id="GO:0015935">
    <property type="term" value="C:small ribosomal subunit"/>
    <property type="evidence" value="ECO:0007669"/>
    <property type="project" value="InterPro"/>
</dbReference>
<dbReference type="FunFam" id="3.40.50.10490:FF:000030">
    <property type="entry name" value="30S ribosomal protein S2"/>
    <property type="match status" value="1"/>
</dbReference>
<dbReference type="NCBIfam" id="TIGR01012">
    <property type="entry name" value="uS2_euk_arch"/>
    <property type="match status" value="1"/>
</dbReference>
<dbReference type="EMBL" id="LHXR01000011">
    <property type="protein sequence ID" value="KXA98039.1"/>
    <property type="molecule type" value="Genomic_DNA"/>
</dbReference>
<protein>
    <recommendedName>
        <fullName evidence="4 5">Small ribosomal subunit protein uS2</fullName>
    </recommendedName>
</protein>
<evidence type="ECO:0000256" key="4">
    <source>
        <dbReference type="ARBA" id="ARBA00035256"/>
    </source>
</evidence>
<proteinExistence type="inferred from homology"/>
<dbReference type="Pfam" id="PF00318">
    <property type="entry name" value="Ribosomal_S2"/>
    <property type="match status" value="2"/>
</dbReference>
<accession>A0A133UV45</accession>
<evidence type="ECO:0000256" key="1">
    <source>
        <dbReference type="ARBA" id="ARBA00006242"/>
    </source>
</evidence>
<evidence type="ECO:0000313" key="7">
    <source>
        <dbReference type="EMBL" id="KXA98039.1"/>
    </source>
</evidence>
<evidence type="ECO:0000256" key="5">
    <source>
        <dbReference type="HAMAP-Rule" id="MF_00291"/>
    </source>
</evidence>
<keyword evidence="3 5" id="KW-0687">Ribonucleoprotein</keyword>
<dbReference type="PRINTS" id="PR00395">
    <property type="entry name" value="RIBOSOMALS2"/>
</dbReference>
<dbReference type="HAMAP" id="MF_00291_A">
    <property type="entry name" value="Ribosomal_uS2_A"/>
    <property type="match status" value="1"/>
</dbReference>
<comment type="similarity">
    <text evidence="1 5 6">Belongs to the universal ribosomal protein uS2 family.</text>
</comment>
<gene>
    <name evidence="5" type="primary">rps2</name>
    <name evidence="7" type="ORF">AKJ37_01625</name>
</gene>
<evidence type="ECO:0000256" key="3">
    <source>
        <dbReference type="ARBA" id="ARBA00023274"/>
    </source>
</evidence>
<dbReference type="GO" id="GO:0006412">
    <property type="term" value="P:translation"/>
    <property type="evidence" value="ECO:0007669"/>
    <property type="project" value="UniProtKB-UniRule"/>
</dbReference>
<dbReference type="InterPro" id="IPR005707">
    <property type="entry name" value="Ribosomal_uS2_euk/arc"/>
</dbReference>
<dbReference type="Proteomes" id="UP000070463">
    <property type="component" value="Unassembled WGS sequence"/>
</dbReference>
<organism evidence="7 8">
    <name type="scientific">candidate division MSBL1 archaeon SCGC-AAA259I09</name>
    <dbReference type="NCBI Taxonomy" id="1698267"/>
    <lineage>
        <taxon>Archaea</taxon>
        <taxon>Methanobacteriati</taxon>
        <taxon>Methanobacteriota</taxon>
        <taxon>candidate division MSBL1</taxon>
    </lineage>
</organism>
<sequence length="207" mass="23430">MEASRKLEEPLTDMEQYLASGVHIGTRQKTGDMAPYVYRVRSDGLFVLDVRQADERIAAAAKLISKYKPENVYSVSARQYGQRPVEKFGEVTGVTTRAGRFIPGTLTNPSYEGYIEPELLLITDPVADKQPLQEASRIGIPVIGICDTDNHTRNIDLVIPANNRGRKALALVYWLLAKQVLIEREELEEDEEWDVSLEEFETQFVEE</sequence>
<evidence type="ECO:0000313" key="8">
    <source>
        <dbReference type="Proteomes" id="UP000070463"/>
    </source>
</evidence>
<keyword evidence="2 5" id="KW-0689">Ribosomal protein</keyword>
<dbReference type="InterPro" id="IPR023591">
    <property type="entry name" value="Ribosomal_uS2_flav_dom_sf"/>
</dbReference>
<dbReference type="PROSITE" id="PS00963">
    <property type="entry name" value="RIBOSOMAL_S2_2"/>
    <property type="match status" value="1"/>
</dbReference>
<keyword evidence="8" id="KW-1185">Reference proteome</keyword>
<dbReference type="PANTHER" id="PTHR11489">
    <property type="entry name" value="40S RIBOSOMAL PROTEIN SA"/>
    <property type="match status" value="1"/>
</dbReference>
<dbReference type="CDD" id="cd01425">
    <property type="entry name" value="RPS2"/>
    <property type="match status" value="1"/>
</dbReference>
<evidence type="ECO:0000256" key="2">
    <source>
        <dbReference type="ARBA" id="ARBA00022980"/>
    </source>
</evidence>